<gene>
    <name evidence="4" type="ORF">BOW53_14265</name>
</gene>
<dbReference type="PANTHER" id="PTHR33734:SF22">
    <property type="entry name" value="MEMBRANE-BOUND LYTIC MUREIN TRANSGLYCOSYLASE D"/>
    <property type="match status" value="1"/>
</dbReference>
<dbReference type="InterPro" id="IPR018392">
    <property type="entry name" value="LysM"/>
</dbReference>
<feature type="signal peptide" evidence="2">
    <location>
        <begin position="1"/>
        <end position="26"/>
    </location>
</feature>
<name>A0A1T2L0X4_9GAMM</name>
<dbReference type="SUPFAM" id="SSF54106">
    <property type="entry name" value="LysM domain"/>
    <property type="match status" value="3"/>
</dbReference>
<dbReference type="PANTHER" id="PTHR33734">
    <property type="entry name" value="LYSM DOMAIN-CONTAINING GPI-ANCHORED PROTEIN 2"/>
    <property type="match status" value="1"/>
</dbReference>
<evidence type="ECO:0000256" key="1">
    <source>
        <dbReference type="ARBA" id="ARBA00007734"/>
    </source>
</evidence>
<dbReference type="PROSITE" id="PS51257">
    <property type="entry name" value="PROKAR_LIPOPROTEIN"/>
    <property type="match status" value="1"/>
</dbReference>
<dbReference type="SUPFAM" id="SSF53955">
    <property type="entry name" value="Lysozyme-like"/>
    <property type="match status" value="1"/>
</dbReference>
<feature type="domain" description="LysM" evidence="3">
    <location>
        <begin position="369"/>
        <end position="412"/>
    </location>
</feature>
<dbReference type="GO" id="GO:0016020">
    <property type="term" value="C:membrane"/>
    <property type="evidence" value="ECO:0007669"/>
    <property type="project" value="InterPro"/>
</dbReference>
<dbReference type="CDD" id="cd16894">
    <property type="entry name" value="MltD-like"/>
    <property type="match status" value="1"/>
</dbReference>
<dbReference type="CDD" id="cd00118">
    <property type="entry name" value="LysM"/>
    <property type="match status" value="2"/>
</dbReference>
<dbReference type="FunFam" id="1.10.530.10:FF:000004">
    <property type="entry name" value="Membrane-bound lytic murein transglycosylase D"/>
    <property type="match status" value="1"/>
</dbReference>
<keyword evidence="5" id="KW-1185">Reference proteome</keyword>
<keyword evidence="2" id="KW-0732">Signal</keyword>
<dbReference type="Proteomes" id="UP000191110">
    <property type="component" value="Unassembled WGS sequence"/>
</dbReference>
<dbReference type="InterPro" id="IPR023346">
    <property type="entry name" value="Lysozyme-like_dom_sf"/>
</dbReference>
<dbReference type="OrthoDB" id="9815002at2"/>
<dbReference type="Pfam" id="PF01476">
    <property type="entry name" value="LysM"/>
    <property type="match status" value="3"/>
</dbReference>
<feature type="domain" description="LysM" evidence="3">
    <location>
        <begin position="511"/>
        <end position="555"/>
    </location>
</feature>
<dbReference type="InterPro" id="IPR008258">
    <property type="entry name" value="Transglycosylase_SLT_dom_1"/>
</dbReference>
<dbReference type="EMBL" id="MPRL01000074">
    <property type="protein sequence ID" value="OOZ38757.1"/>
    <property type="molecule type" value="Genomic_DNA"/>
</dbReference>
<dbReference type="Pfam" id="PF01464">
    <property type="entry name" value="SLT"/>
    <property type="match status" value="1"/>
</dbReference>
<evidence type="ECO:0000313" key="5">
    <source>
        <dbReference type="Proteomes" id="UP000191110"/>
    </source>
</evidence>
<feature type="chain" id="PRO_5012391158" evidence="2">
    <location>
        <begin position="27"/>
        <end position="566"/>
    </location>
</feature>
<organism evidence="4 5">
    <name type="scientific">Solemya pervernicosa gill symbiont</name>
    <dbReference type="NCBI Taxonomy" id="642797"/>
    <lineage>
        <taxon>Bacteria</taxon>
        <taxon>Pseudomonadati</taxon>
        <taxon>Pseudomonadota</taxon>
        <taxon>Gammaproteobacteria</taxon>
        <taxon>sulfur-oxidizing symbionts</taxon>
    </lineage>
</organism>
<comment type="similarity">
    <text evidence="1">Belongs to the transglycosylase Slt family.</text>
</comment>
<evidence type="ECO:0000259" key="3">
    <source>
        <dbReference type="PROSITE" id="PS51782"/>
    </source>
</evidence>
<dbReference type="AlphaFoldDB" id="A0A1T2L0X4"/>
<dbReference type="Gene3D" id="1.10.530.10">
    <property type="match status" value="1"/>
</dbReference>
<feature type="domain" description="LysM" evidence="3">
    <location>
        <begin position="443"/>
        <end position="487"/>
    </location>
</feature>
<comment type="caution">
    <text evidence="4">The sequence shown here is derived from an EMBL/GenBank/DDBJ whole genome shotgun (WGS) entry which is preliminary data.</text>
</comment>
<dbReference type="SMART" id="SM00257">
    <property type="entry name" value="LysM"/>
    <property type="match status" value="3"/>
</dbReference>
<evidence type="ECO:0000313" key="4">
    <source>
        <dbReference type="EMBL" id="OOZ38757.1"/>
    </source>
</evidence>
<proteinExistence type="inferred from homology"/>
<dbReference type="InterPro" id="IPR000189">
    <property type="entry name" value="Transglyc_AS"/>
</dbReference>
<dbReference type="PROSITE" id="PS51782">
    <property type="entry name" value="LYSM"/>
    <property type="match status" value="3"/>
</dbReference>
<dbReference type="GO" id="GO:0008933">
    <property type="term" value="F:peptidoglycan lytic transglycosylase activity"/>
    <property type="evidence" value="ECO:0007669"/>
    <property type="project" value="InterPro"/>
</dbReference>
<dbReference type="Gene3D" id="3.10.350.10">
    <property type="entry name" value="LysM domain"/>
    <property type="match status" value="3"/>
</dbReference>
<accession>A0A1T2L0X4</accession>
<sequence>MNWIKRTMNKNITLLVLSTLLLTACASQQQKSSVAASKSQTNSNETRAIPLSEEVIAALQVTRGEPIVSTEIPATTAFKTETRPRYKQATRSGPSIWPRLRSGYALNASMKQSRVRSEISYYQRHPSYIKRVLDRGDRYLHYILEQTEKRGIPNEIALLPIVESAFHPFAYSHGRAAGLWQFIPGTGKHFGLKQNWWYDGRRDVIASTDAALNYLQSLHRRFDGDWLLALAAYNSGGGTVNKAVRKNRKAGKPIDFWNLDLPKETRGYVPKLLAISAVLKNPSRYNIDLPNVANKPAFEIIETGGQIDLALAADLAGLSMDELYWFNPAYNQWATDPSGPHQLLIPSNRAAQFSDKLAKLPKEKRIKWKRYKIANGDVLGKVAKRHSTSVDLIRKVNDIKGNNIRAGKYLIIPVATRSLNNYTLSAQQRLASKQNRPRKGSKQHHIVRKGDTLWDISRKYGVSSGALAKWNNMAPRDTLRLGQKLVVWVKPKSSNKVASSNGRPPASIRSVRYTVRSGDSLARISNKFNVSVKDLLRWNKINKKKYLQPGQKLTLYVDVTQQSGNI</sequence>
<dbReference type="PROSITE" id="PS00922">
    <property type="entry name" value="TRANSGLYCOSYLASE"/>
    <property type="match status" value="1"/>
</dbReference>
<dbReference type="GO" id="GO:0000270">
    <property type="term" value="P:peptidoglycan metabolic process"/>
    <property type="evidence" value="ECO:0007669"/>
    <property type="project" value="InterPro"/>
</dbReference>
<reference evidence="4 5" key="1">
    <citation type="submission" date="2016-11" db="EMBL/GenBank/DDBJ databases">
        <title>Mixed transmission modes and dynamic genome evolution in an obligate animal-bacterial symbiosis.</title>
        <authorList>
            <person name="Russell S.L."/>
            <person name="Corbett-Detig R.B."/>
            <person name="Cavanaugh C.M."/>
        </authorList>
    </citation>
    <scope>NUCLEOTIDE SEQUENCE [LARGE SCALE GENOMIC DNA]</scope>
    <source>
        <strain evidence="4">Sveles-Q1</strain>
    </source>
</reference>
<evidence type="ECO:0000256" key="2">
    <source>
        <dbReference type="SAM" id="SignalP"/>
    </source>
</evidence>
<protein>
    <submittedName>
        <fullName evidence="4">Lytic transglycosylase</fullName>
    </submittedName>
</protein>
<dbReference type="InterPro" id="IPR036779">
    <property type="entry name" value="LysM_dom_sf"/>
</dbReference>